<name>A0AA48RCV9_9ZZZZ</name>
<sequence length="87" mass="9419">MGGHSVLLNLPVELAAEIAATVERGEYASESDAVLGAVEEWRAQRQAEAIGVGELRRLVQEGIDSGPGLFESFEDIRAEARRRFHGA</sequence>
<evidence type="ECO:0008006" key="2">
    <source>
        <dbReference type="Google" id="ProtNLM"/>
    </source>
</evidence>
<dbReference type="InterPro" id="IPR038296">
    <property type="entry name" value="ParD_sf"/>
</dbReference>
<dbReference type="Gene3D" id="6.10.10.120">
    <property type="entry name" value="Antitoxin ParD1-like"/>
    <property type="match status" value="1"/>
</dbReference>
<protein>
    <recommendedName>
        <fullName evidence="2">Type II toxin-antitoxin system ParD family antitoxin</fullName>
    </recommendedName>
</protein>
<evidence type="ECO:0000313" key="1">
    <source>
        <dbReference type="EMBL" id="CAJ0863401.1"/>
    </source>
</evidence>
<dbReference type="AlphaFoldDB" id="A0AA48RCV9"/>
<organism evidence="1">
    <name type="scientific">freshwater sediment metagenome</name>
    <dbReference type="NCBI Taxonomy" id="556182"/>
    <lineage>
        <taxon>unclassified sequences</taxon>
        <taxon>metagenomes</taxon>
        <taxon>ecological metagenomes</taxon>
    </lineage>
</organism>
<dbReference type="EMBL" id="OY288114">
    <property type="protein sequence ID" value="CAJ0863401.1"/>
    <property type="molecule type" value="Genomic_DNA"/>
</dbReference>
<gene>
    <name evidence="1" type="ORF">AMST5_01577</name>
</gene>
<proteinExistence type="predicted"/>
<accession>A0AA48RCV9</accession>
<reference evidence="1" key="1">
    <citation type="submission" date="2023-07" db="EMBL/GenBank/DDBJ databases">
        <authorList>
            <person name="Pelsma A.J. K."/>
        </authorList>
    </citation>
    <scope>NUCLEOTIDE SEQUENCE</scope>
</reference>